<dbReference type="InterPro" id="IPR003790">
    <property type="entry name" value="GHL10"/>
</dbReference>
<dbReference type="InterPro" id="IPR052177">
    <property type="entry name" value="Divisome_Glycosyl_Hydrolase"/>
</dbReference>
<protein>
    <submittedName>
        <fullName evidence="4">Glycoside hydrolase family 10 protein</fullName>
    </submittedName>
</protein>
<dbReference type="GO" id="GO:0016787">
    <property type="term" value="F:hydrolase activity"/>
    <property type="evidence" value="ECO:0007669"/>
    <property type="project" value="UniProtKB-KW"/>
</dbReference>
<dbReference type="Gene3D" id="3.20.20.80">
    <property type="entry name" value="Glycosidases"/>
    <property type="match status" value="1"/>
</dbReference>
<feature type="domain" description="Glycosyl hydrolase-like 10" evidence="3">
    <location>
        <begin position="60"/>
        <end position="361"/>
    </location>
</feature>
<dbReference type="EMBL" id="JACJQH010000035">
    <property type="protein sequence ID" value="MBD2198046.1"/>
    <property type="molecule type" value="Genomic_DNA"/>
</dbReference>
<dbReference type="SUPFAM" id="SSF51445">
    <property type="entry name" value="(Trans)glycosidases"/>
    <property type="match status" value="1"/>
</dbReference>
<keyword evidence="1" id="KW-0732">Signal</keyword>
<accession>A0ABR8ADM2</accession>
<evidence type="ECO:0000256" key="1">
    <source>
        <dbReference type="ARBA" id="ARBA00022729"/>
    </source>
</evidence>
<proteinExistence type="predicted"/>
<dbReference type="Proteomes" id="UP000658514">
    <property type="component" value="Unassembled WGS sequence"/>
</dbReference>
<keyword evidence="2" id="KW-0812">Transmembrane</keyword>
<keyword evidence="4" id="KW-0378">Hydrolase</keyword>
<keyword evidence="2" id="KW-0472">Membrane</keyword>
<sequence>MMKKLVKQLATVVRWNFYQTSKRGLFAIIVVLSMMASLMLSFPLNAQTPTSLPVRSPGTELRGVWLTNIDSDVLFEGNRLKSSLQKLKELNFNVVYPTVWNWGYTLYPSKVAASAIGRSLDPTPGLQGRDMLKEVVEEGHKQSLKVIPWFEFGFMAPADSQLAKRYPQWLTNRRNGTRIVKEGTHDRVWLSPFRPDVQKFIQDLIVEIVKNYDIDGIQFDDHFGLPSELGYDPYTIALYRKEHRGLAPSNNPKDPEWVSWRANKITNYMKQVFTAIKAVKKDCIVSVAPNPQRFSYEYFLADWEKWERMGLVEDLVLQIYRDDLKVFVKELEYPEVIAAKKHIPVSIGILSGLKGKTVPIQQIQTQVQKVRDRNFAGVAFFFYETLWNMSKEKPLDRQTGLQQIFPNSTTYPNLLAGWKP</sequence>
<evidence type="ECO:0000256" key="2">
    <source>
        <dbReference type="SAM" id="Phobius"/>
    </source>
</evidence>
<dbReference type="PANTHER" id="PTHR43405:SF1">
    <property type="entry name" value="GLYCOSYL HYDROLASE DIGH"/>
    <property type="match status" value="1"/>
</dbReference>
<gene>
    <name evidence="4" type="ORF">H6G24_21450</name>
</gene>
<evidence type="ECO:0000313" key="4">
    <source>
        <dbReference type="EMBL" id="MBD2198046.1"/>
    </source>
</evidence>
<keyword evidence="2" id="KW-1133">Transmembrane helix</keyword>
<feature type="transmembrane region" description="Helical" evidence="2">
    <location>
        <begin position="24"/>
        <end position="44"/>
    </location>
</feature>
<dbReference type="Pfam" id="PF02638">
    <property type="entry name" value="GHL10"/>
    <property type="match status" value="1"/>
</dbReference>
<organism evidence="4 5">
    <name type="scientific">Calothrix parietina FACHB-288</name>
    <dbReference type="NCBI Taxonomy" id="2692896"/>
    <lineage>
        <taxon>Bacteria</taxon>
        <taxon>Bacillati</taxon>
        <taxon>Cyanobacteriota</taxon>
        <taxon>Cyanophyceae</taxon>
        <taxon>Nostocales</taxon>
        <taxon>Calotrichaceae</taxon>
        <taxon>Calothrix</taxon>
    </lineage>
</organism>
<dbReference type="PANTHER" id="PTHR43405">
    <property type="entry name" value="GLYCOSYL HYDROLASE DIGH"/>
    <property type="match status" value="1"/>
</dbReference>
<evidence type="ECO:0000259" key="3">
    <source>
        <dbReference type="Pfam" id="PF02638"/>
    </source>
</evidence>
<dbReference type="InterPro" id="IPR017853">
    <property type="entry name" value="GH"/>
</dbReference>
<evidence type="ECO:0000313" key="5">
    <source>
        <dbReference type="Proteomes" id="UP000658514"/>
    </source>
</evidence>
<name>A0ABR8ADM2_9CYAN</name>
<reference evidence="4 5" key="1">
    <citation type="journal article" date="2020" name="ISME J.">
        <title>Comparative genomics reveals insights into cyanobacterial evolution and habitat adaptation.</title>
        <authorList>
            <person name="Chen M.Y."/>
            <person name="Teng W.K."/>
            <person name="Zhao L."/>
            <person name="Hu C.X."/>
            <person name="Zhou Y.K."/>
            <person name="Han B.P."/>
            <person name="Song L.R."/>
            <person name="Shu W.S."/>
        </authorList>
    </citation>
    <scope>NUCLEOTIDE SEQUENCE [LARGE SCALE GENOMIC DNA]</scope>
    <source>
        <strain evidence="4 5">FACHB-288</strain>
    </source>
</reference>
<keyword evidence="5" id="KW-1185">Reference proteome</keyword>
<comment type="caution">
    <text evidence="4">The sequence shown here is derived from an EMBL/GenBank/DDBJ whole genome shotgun (WGS) entry which is preliminary data.</text>
</comment>